<proteinExistence type="predicted"/>
<feature type="compositionally biased region" description="Basic and acidic residues" evidence="1">
    <location>
        <begin position="84"/>
        <end position="94"/>
    </location>
</feature>
<feature type="compositionally biased region" description="Basic residues" evidence="1">
    <location>
        <begin position="176"/>
        <end position="185"/>
    </location>
</feature>
<evidence type="ECO:0000313" key="2">
    <source>
        <dbReference type="EMBL" id="CAF4883654.1"/>
    </source>
</evidence>
<dbReference type="Proteomes" id="UP000681720">
    <property type="component" value="Unassembled WGS sequence"/>
</dbReference>
<feature type="compositionally biased region" description="Basic and acidic residues" evidence="1">
    <location>
        <begin position="113"/>
        <end position="122"/>
    </location>
</feature>
<gene>
    <name evidence="2" type="ORF">BYL167_LOCUS51447</name>
    <name evidence="3" type="ORF">GIL414_LOCUS51528</name>
</gene>
<feature type="region of interest" description="Disordered" evidence="1">
    <location>
        <begin position="36"/>
        <end position="259"/>
    </location>
</feature>
<evidence type="ECO:0000256" key="1">
    <source>
        <dbReference type="SAM" id="MobiDB-lite"/>
    </source>
</evidence>
<dbReference type="EMBL" id="CAJOBJ010174340">
    <property type="protein sequence ID" value="CAF4894954.1"/>
    <property type="molecule type" value="Genomic_DNA"/>
</dbReference>
<reference evidence="3" key="1">
    <citation type="submission" date="2021-02" db="EMBL/GenBank/DDBJ databases">
        <authorList>
            <person name="Nowell W R."/>
        </authorList>
    </citation>
    <scope>NUCLEOTIDE SEQUENCE</scope>
</reference>
<feature type="non-terminal residue" evidence="3">
    <location>
        <position position="1"/>
    </location>
</feature>
<name>A0A8S3CCL1_9BILA</name>
<organism evidence="3 4">
    <name type="scientific">Rotaria magnacalcarata</name>
    <dbReference type="NCBI Taxonomy" id="392030"/>
    <lineage>
        <taxon>Eukaryota</taxon>
        <taxon>Metazoa</taxon>
        <taxon>Spiralia</taxon>
        <taxon>Gnathifera</taxon>
        <taxon>Rotifera</taxon>
        <taxon>Eurotatoria</taxon>
        <taxon>Bdelloidea</taxon>
        <taxon>Philodinida</taxon>
        <taxon>Philodinidae</taxon>
        <taxon>Rotaria</taxon>
    </lineage>
</organism>
<dbReference type="EMBL" id="CAJOBH010162504">
    <property type="protein sequence ID" value="CAF4883654.1"/>
    <property type="molecule type" value="Genomic_DNA"/>
</dbReference>
<evidence type="ECO:0000313" key="4">
    <source>
        <dbReference type="Proteomes" id="UP000681720"/>
    </source>
</evidence>
<feature type="compositionally biased region" description="Polar residues" evidence="1">
    <location>
        <begin position="62"/>
        <end position="74"/>
    </location>
</feature>
<evidence type="ECO:0000313" key="3">
    <source>
        <dbReference type="EMBL" id="CAF4894954.1"/>
    </source>
</evidence>
<protein>
    <submittedName>
        <fullName evidence="3">Uncharacterized protein</fullName>
    </submittedName>
</protein>
<accession>A0A8S3CCL1</accession>
<comment type="caution">
    <text evidence="3">The sequence shown here is derived from an EMBL/GenBank/DDBJ whole genome shotgun (WGS) entry which is preliminary data.</text>
</comment>
<sequence length="259" mass="29483">ALLTVVNEVELFTVEISQKLVENELLGKEISLADVEKQQKRHHQQQQNRRPIKQIERKRSPVSPSSASERYTSSFEEDVNTESRISRSDEENAQRRKSPMGGTGRFTTTAAFEQRKLSRDRVNSSPSSSSSSSSRTHSPQGIIMKPTVVVKQPSSIHEENNQYSDPDFDSSASSRSKGRQQPIRHQRSEDDEDDDLLLSTKTGEKIYSTDFEESKSKLRNIRNYDDDDDDDDADTMKLSARSITKAQRRSFYSEDGDDD</sequence>
<dbReference type="Proteomes" id="UP000681967">
    <property type="component" value="Unassembled WGS sequence"/>
</dbReference>
<feature type="compositionally biased region" description="Low complexity" evidence="1">
    <location>
        <begin position="124"/>
        <end position="134"/>
    </location>
</feature>
<dbReference type="AlphaFoldDB" id="A0A8S3CCL1"/>